<name>A0A1J5QPK8_9ZZZZ</name>
<protein>
    <submittedName>
        <fullName evidence="2">Plasmid stabilization system protein</fullName>
    </submittedName>
</protein>
<dbReference type="PANTHER" id="PTHR35601">
    <property type="entry name" value="TOXIN RELE"/>
    <property type="match status" value="1"/>
</dbReference>
<evidence type="ECO:0000313" key="2">
    <source>
        <dbReference type="EMBL" id="OIQ85545.1"/>
    </source>
</evidence>
<dbReference type="InterPro" id="IPR035093">
    <property type="entry name" value="RelE/ParE_toxin_dom_sf"/>
</dbReference>
<sequence>MPRYHVTYASAAARALRRLDRPVQRRLADAIDRLGDDPRPHGAKALQGADGLLRIRVGDYRIIYAIHDEQLVVLVATLGHRREVYRNL</sequence>
<organism evidence="2">
    <name type="scientific">mine drainage metagenome</name>
    <dbReference type="NCBI Taxonomy" id="410659"/>
    <lineage>
        <taxon>unclassified sequences</taxon>
        <taxon>metagenomes</taxon>
        <taxon>ecological metagenomes</taxon>
    </lineage>
</organism>
<dbReference type="Gene3D" id="3.30.2310.20">
    <property type="entry name" value="RelE-like"/>
    <property type="match status" value="1"/>
</dbReference>
<evidence type="ECO:0000256" key="1">
    <source>
        <dbReference type="ARBA" id="ARBA00022649"/>
    </source>
</evidence>
<accession>A0A1J5QPK8</accession>
<dbReference type="InterPro" id="IPR007712">
    <property type="entry name" value="RelE/ParE_toxin"/>
</dbReference>
<dbReference type="AlphaFoldDB" id="A0A1J5QPK8"/>
<dbReference type="Pfam" id="PF05016">
    <property type="entry name" value="ParE_toxin"/>
    <property type="match status" value="1"/>
</dbReference>
<dbReference type="EMBL" id="MLJW01000536">
    <property type="protein sequence ID" value="OIQ85545.1"/>
    <property type="molecule type" value="Genomic_DNA"/>
</dbReference>
<keyword evidence="1" id="KW-1277">Toxin-antitoxin system</keyword>
<gene>
    <name evidence="2" type="ORF">GALL_326040</name>
</gene>
<dbReference type="PANTHER" id="PTHR35601:SF1">
    <property type="entry name" value="TOXIN RELE"/>
    <property type="match status" value="1"/>
</dbReference>
<dbReference type="SUPFAM" id="SSF143011">
    <property type="entry name" value="RelE-like"/>
    <property type="match status" value="1"/>
</dbReference>
<comment type="caution">
    <text evidence="2">The sequence shown here is derived from an EMBL/GenBank/DDBJ whole genome shotgun (WGS) entry which is preliminary data.</text>
</comment>
<reference evidence="2" key="1">
    <citation type="submission" date="2016-10" db="EMBL/GenBank/DDBJ databases">
        <title>Sequence of Gallionella enrichment culture.</title>
        <authorList>
            <person name="Poehlein A."/>
            <person name="Muehling M."/>
            <person name="Daniel R."/>
        </authorList>
    </citation>
    <scope>NUCLEOTIDE SEQUENCE</scope>
</reference>
<proteinExistence type="predicted"/>